<keyword evidence="1" id="KW-0812">Transmembrane</keyword>
<dbReference type="EMBL" id="PTIY01000006">
    <property type="protein sequence ID" value="PPK71756.1"/>
    <property type="molecule type" value="Genomic_DNA"/>
</dbReference>
<accession>A0A2S6H2X0</accession>
<dbReference type="RefSeq" id="WP_146083340.1">
    <property type="nucleotide sequence ID" value="NZ_PTIY01000006.1"/>
</dbReference>
<evidence type="ECO:0000256" key="1">
    <source>
        <dbReference type="SAM" id="Phobius"/>
    </source>
</evidence>
<organism evidence="2 3">
    <name type="scientific">Methylobacter tundripaludum</name>
    <dbReference type="NCBI Taxonomy" id="173365"/>
    <lineage>
        <taxon>Bacteria</taxon>
        <taxon>Pseudomonadati</taxon>
        <taxon>Pseudomonadota</taxon>
        <taxon>Gammaproteobacteria</taxon>
        <taxon>Methylococcales</taxon>
        <taxon>Methylococcaceae</taxon>
        <taxon>Methylobacter</taxon>
    </lineage>
</organism>
<proteinExistence type="predicted"/>
<protein>
    <submittedName>
        <fullName evidence="2">Putative phage abortive infection protein</fullName>
    </submittedName>
</protein>
<dbReference type="Pfam" id="PF16872">
    <property type="entry name" value="putAbiC"/>
    <property type="match status" value="1"/>
</dbReference>
<keyword evidence="3" id="KW-1185">Reference proteome</keyword>
<keyword evidence="1" id="KW-0472">Membrane</keyword>
<dbReference type="OrthoDB" id="6422829at2"/>
<keyword evidence="1" id="KW-1133">Transmembrane helix</keyword>
<evidence type="ECO:0000313" key="3">
    <source>
        <dbReference type="Proteomes" id="UP000238071"/>
    </source>
</evidence>
<evidence type="ECO:0000313" key="2">
    <source>
        <dbReference type="EMBL" id="PPK71756.1"/>
    </source>
</evidence>
<gene>
    <name evidence="2" type="ORF">B0F88_106107</name>
</gene>
<dbReference type="InterPro" id="IPR031709">
    <property type="entry name" value="PutAbiC"/>
</dbReference>
<feature type="transmembrane region" description="Helical" evidence="1">
    <location>
        <begin position="21"/>
        <end position="42"/>
    </location>
</feature>
<dbReference type="Proteomes" id="UP000238071">
    <property type="component" value="Unassembled WGS sequence"/>
</dbReference>
<reference evidence="2 3" key="1">
    <citation type="submission" date="2018-02" db="EMBL/GenBank/DDBJ databases">
        <title>Subsurface microbial communities from deep shales in Ohio and West Virginia, USA.</title>
        <authorList>
            <person name="Wrighton K."/>
        </authorList>
    </citation>
    <scope>NUCLEOTIDE SEQUENCE [LARGE SCALE GENOMIC DNA]</scope>
    <source>
        <strain evidence="2 3">OWC-G53F</strain>
    </source>
</reference>
<comment type="caution">
    <text evidence="2">The sequence shown here is derived from an EMBL/GenBank/DDBJ whole genome shotgun (WGS) entry which is preliminary data.</text>
</comment>
<sequence>MSNKEPDKKTESAVPKKSTNILLWIVVVIASLVVAIVFWNYFSHFNDSPFSGKADAGQFGDYIGGTLNPILSFLSLIALLWTIGIQTKELELTRNELDLTRKELSRSASAQEDTKKILDKQSETLARQQFESTFFSLLDQHNKALEAISTSPDVTRYSHVKLIYRSIFLESDFTNLASAKVALEKKNNVCGHYFRVLYQLLKFIAINAPGSTIGAALEADKIQSSDVLANEKMYSNIVRSFLGYDITQLLAINCYCTDANDTYWKYKLLIERYAFLEHMPFEVNNGGHPILNETKNAYEKNAFGNSEFITR</sequence>
<name>A0A2S6H2X0_9GAMM</name>
<feature type="transmembrane region" description="Helical" evidence="1">
    <location>
        <begin position="62"/>
        <end position="84"/>
    </location>
</feature>
<dbReference type="AlphaFoldDB" id="A0A2S6H2X0"/>